<dbReference type="InterPro" id="IPR024361">
    <property type="entry name" value="BACON"/>
</dbReference>
<dbReference type="Proteomes" id="UP000181870">
    <property type="component" value="Unassembled WGS sequence"/>
</dbReference>
<evidence type="ECO:0000256" key="3">
    <source>
        <dbReference type="SAM" id="SignalP"/>
    </source>
</evidence>
<gene>
    <name evidence="6" type="ORF">SAMN05192581_1002156</name>
    <name evidence="7" type="ORF">SAMN05192582_100364</name>
</gene>
<dbReference type="AlphaFoldDB" id="A0A1G8ATC4"/>
<feature type="domain" description="Alginate lyase" evidence="4">
    <location>
        <begin position="189"/>
        <end position="420"/>
    </location>
</feature>
<dbReference type="GO" id="GO:0042597">
    <property type="term" value="C:periplasmic space"/>
    <property type="evidence" value="ECO:0007669"/>
    <property type="project" value="InterPro"/>
</dbReference>
<keyword evidence="2" id="KW-0456">Lyase</keyword>
<dbReference type="GO" id="GO:0016829">
    <property type="term" value="F:lyase activity"/>
    <property type="evidence" value="ECO:0007669"/>
    <property type="project" value="UniProtKB-KW"/>
</dbReference>
<feature type="signal peptide" evidence="3">
    <location>
        <begin position="1"/>
        <end position="22"/>
    </location>
</feature>
<dbReference type="Gene3D" id="2.60.40.10">
    <property type="entry name" value="Immunoglobulins"/>
    <property type="match status" value="1"/>
</dbReference>
<dbReference type="PROSITE" id="PS51257">
    <property type="entry name" value="PROKAR_LIPOPROTEIN"/>
    <property type="match status" value="1"/>
</dbReference>
<name>A0A1G8ATC4_BACOV</name>
<dbReference type="SUPFAM" id="SSF48230">
    <property type="entry name" value="Chondroitin AC/alginate lyase"/>
    <property type="match status" value="1"/>
</dbReference>
<evidence type="ECO:0000256" key="1">
    <source>
        <dbReference type="ARBA" id="ARBA00022729"/>
    </source>
</evidence>
<proteinExistence type="predicted"/>
<dbReference type="InterPro" id="IPR013783">
    <property type="entry name" value="Ig-like_fold"/>
</dbReference>
<dbReference type="Pfam" id="PF13004">
    <property type="entry name" value="BACON"/>
    <property type="match status" value="1"/>
</dbReference>
<evidence type="ECO:0000313" key="7">
    <source>
        <dbReference type="EMBL" id="SDH24189.1"/>
    </source>
</evidence>
<reference evidence="8 9" key="1">
    <citation type="submission" date="2016-10" db="EMBL/GenBank/DDBJ databases">
        <authorList>
            <person name="de Groot N.N."/>
        </authorList>
    </citation>
    <scope>NUCLEOTIDE SEQUENCE [LARGE SCALE GENOMIC DNA]</scope>
    <source>
        <strain evidence="6 9">NLAE-zl-C500</strain>
        <strain evidence="7 8">NLAE-zl-C57</strain>
    </source>
</reference>
<accession>A0A1G8ATC4</accession>
<dbReference type="InterPro" id="IPR008397">
    <property type="entry name" value="Alginate_lyase_dom"/>
</dbReference>
<feature type="domain" description="BACON" evidence="5">
    <location>
        <begin position="58"/>
        <end position="114"/>
    </location>
</feature>
<evidence type="ECO:0000259" key="5">
    <source>
        <dbReference type="Pfam" id="PF13004"/>
    </source>
</evidence>
<feature type="chain" id="PRO_5010470567" evidence="3">
    <location>
        <begin position="23"/>
        <end position="494"/>
    </location>
</feature>
<evidence type="ECO:0000313" key="9">
    <source>
        <dbReference type="Proteomes" id="UP000183670"/>
    </source>
</evidence>
<evidence type="ECO:0000313" key="8">
    <source>
        <dbReference type="Proteomes" id="UP000181870"/>
    </source>
</evidence>
<dbReference type="EMBL" id="FMYE01000002">
    <property type="protein sequence ID" value="SDB75532.1"/>
    <property type="molecule type" value="Genomic_DNA"/>
</dbReference>
<dbReference type="CDD" id="cd14948">
    <property type="entry name" value="BACON"/>
    <property type="match status" value="1"/>
</dbReference>
<dbReference type="Proteomes" id="UP000183670">
    <property type="component" value="Unassembled WGS sequence"/>
</dbReference>
<organism evidence="7 8">
    <name type="scientific">Bacteroides ovatus</name>
    <dbReference type="NCBI Taxonomy" id="28116"/>
    <lineage>
        <taxon>Bacteria</taxon>
        <taxon>Pseudomonadati</taxon>
        <taxon>Bacteroidota</taxon>
        <taxon>Bacteroidia</taxon>
        <taxon>Bacteroidales</taxon>
        <taxon>Bacteroidaceae</taxon>
        <taxon>Bacteroides</taxon>
    </lineage>
</organism>
<evidence type="ECO:0000256" key="2">
    <source>
        <dbReference type="ARBA" id="ARBA00023239"/>
    </source>
</evidence>
<evidence type="ECO:0000313" key="6">
    <source>
        <dbReference type="EMBL" id="SDB75532.1"/>
    </source>
</evidence>
<dbReference type="InterPro" id="IPR008929">
    <property type="entry name" value="Chondroitin_lyas"/>
</dbReference>
<dbReference type="Gene3D" id="1.50.10.100">
    <property type="entry name" value="Chondroitin AC/alginate lyase"/>
    <property type="match status" value="1"/>
</dbReference>
<keyword evidence="1 3" id="KW-0732">Signal</keyword>
<protein>
    <submittedName>
        <fullName evidence="7">Putative binding domain-containing protein, N-terminal</fullName>
    </submittedName>
</protein>
<evidence type="ECO:0000259" key="4">
    <source>
        <dbReference type="Pfam" id="PF05426"/>
    </source>
</evidence>
<dbReference type="EMBL" id="FNDO01000003">
    <property type="protein sequence ID" value="SDH24189.1"/>
    <property type="molecule type" value="Genomic_DNA"/>
</dbReference>
<dbReference type="Pfam" id="PF05426">
    <property type="entry name" value="Alginate_lyase"/>
    <property type="match status" value="1"/>
</dbReference>
<dbReference type="RefSeq" id="WP_074556602.1">
    <property type="nucleotide sequence ID" value="NZ_FMYE01000002.1"/>
</dbReference>
<sequence>MKLGYKHSIILTLLLLAQMLMACNDNAKNTEIALVSDDAVSIGYGGGEELIKFICYDNWTISSDVSWITFGGPTEGSGNAIIKIHIEKNTSGGDRTGKLSITCGGNIKIIEIRQSIKTIDIEHKHPSILYTKEELLNIKQMVEGNSSASITTTYNNLMKRCNNALTYTATPYTGQDPTKFIEESYVPGSNSRDLALAYWFTGDKKYARKSIEIIEAWAKACKDISYVADAGSAMYLTRGMYPMVCAYDMLISENIMSDETKKNITDWLQVLYREGMISINLWEDNDYFNKQYYQNHLVAHSMGILMLGLVTDDDELVQFAIDSPANPRDVKELLSGCILMDGDTPCSREKAGSAPPVKGEIYDRYRHDTGPLKGLQYTHLTLTLLSTTARMCYNNGLDLFAYTAPTGENLRYCFEYYSDFYRSMDSCIKSGYYCGETERMTKAGDNPGMYEMGLRYYPDSEPIRQLINSGTFNRESSYMDLLGYTRLLSAEINE</sequence>